<protein>
    <submittedName>
        <fullName evidence="1">Uncharacterized protein</fullName>
    </submittedName>
</protein>
<organism evidence="1 2">
    <name type="scientific">Auriscalpium vulgare</name>
    <dbReference type="NCBI Taxonomy" id="40419"/>
    <lineage>
        <taxon>Eukaryota</taxon>
        <taxon>Fungi</taxon>
        <taxon>Dikarya</taxon>
        <taxon>Basidiomycota</taxon>
        <taxon>Agaricomycotina</taxon>
        <taxon>Agaricomycetes</taxon>
        <taxon>Russulales</taxon>
        <taxon>Auriscalpiaceae</taxon>
        <taxon>Auriscalpium</taxon>
    </lineage>
</organism>
<dbReference type="EMBL" id="MU276159">
    <property type="protein sequence ID" value="KAI0040905.1"/>
    <property type="molecule type" value="Genomic_DNA"/>
</dbReference>
<gene>
    <name evidence="1" type="ORF">FA95DRAFT_1565979</name>
</gene>
<comment type="caution">
    <text evidence="1">The sequence shown here is derived from an EMBL/GenBank/DDBJ whole genome shotgun (WGS) entry which is preliminary data.</text>
</comment>
<reference evidence="1" key="2">
    <citation type="journal article" date="2022" name="New Phytol.">
        <title>Evolutionary transition to the ectomycorrhizal habit in the genomes of a hyperdiverse lineage of mushroom-forming fungi.</title>
        <authorList>
            <person name="Looney B."/>
            <person name="Miyauchi S."/>
            <person name="Morin E."/>
            <person name="Drula E."/>
            <person name="Courty P.E."/>
            <person name="Kohler A."/>
            <person name="Kuo A."/>
            <person name="LaButti K."/>
            <person name="Pangilinan J."/>
            <person name="Lipzen A."/>
            <person name="Riley R."/>
            <person name="Andreopoulos W."/>
            <person name="He G."/>
            <person name="Johnson J."/>
            <person name="Nolan M."/>
            <person name="Tritt A."/>
            <person name="Barry K.W."/>
            <person name="Grigoriev I.V."/>
            <person name="Nagy L.G."/>
            <person name="Hibbett D."/>
            <person name="Henrissat B."/>
            <person name="Matheny P.B."/>
            <person name="Labbe J."/>
            <person name="Martin F.M."/>
        </authorList>
    </citation>
    <scope>NUCLEOTIDE SEQUENCE</scope>
    <source>
        <strain evidence="1">FP105234-sp</strain>
    </source>
</reference>
<evidence type="ECO:0000313" key="1">
    <source>
        <dbReference type="EMBL" id="KAI0040905.1"/>
    </source>
</evidence>
<keyword evidence="2" id="KW-1185">Reference proteome</keyword>
<reference evidence="1" key="1">
    <citation type="submission" date="2021-02" db="EMBL/GenBank/DDBJ databases">
        <authorList>
            <consortium name="DOE Joint Genome Institute"/>
            <person name="Ahrendt S."/>
            <person name="Looney B.P."/>
            <person name="Miyauchi S."/>
            <person name="Morin E."/>
            <person name="Drula E."/>
            <person name="Courty P.E."/>
            <person name="Chicoki N."/>
            <person name="Fauchery L."/>
            <person name="Kohler A."/>
            <person name="Kuo A."/>
            <person name="Labutti K."/>
            <person name="Pangilinan J."/>
            <person name="Lipzen A."/>
            <person name="Riley R."/>
            <person name="Andreopoulos W."/>
            <person name="He G."/>
            <person name="Johnson J."/>
            <person name="Barry K.W."/>
            <person name="Grigoriev I.V."/>
            <person name="Nagy L."/>
            <person name="Hibbett D."/>
            <person name="Henrissat B."/>
            <person name="Matheny P.B."/>
            <person name="Labbe J."/>
            <person name="Martin F."/>
        </authorList>
    </citation>
    <scope>NUCLEOTIDE SEQUENCE</scope>
    <source>
        <strain evidence="1">FP105234-sp</strain>
    </source>
</reference>
<dbReference type="Proteomes" id="UP000814033">
    <property type="component" value="Unassembled WGS sequence"/>
</dbReference>
<proteinExistence type="predicted"/>
<name>A0ACB8RAU3_9AGAM</name>
<sequence length="568" mass="63634">MVGRAVKHWIRRLPIFSRRHRPSTRPSSETDVLAQAQESSDDTQPKFQETEEQAAVRRAHAEHNALQPICRLPPELLGIIFACVAAKDLPYRGHLGWITLTFTCHHFRRIALAQTTIWANIPLTLSSEWRQLMLVRSQDAPLTIEIFYRGSLEALFAVRPTDLDFIFSNLHRTDTLRLFTSFYTNQRLLDDFVGHPAPILQRLEAIIRPNYNLHFPFQFPPHFLGDAAPRLRHLALTTASRRPWEIPFTQGLTSLEMTYEYEMPRMPPLGELLDALDGMAQLTKLRLDISNPPLAVEPNPGDRGVSVAPQRIVTLPNLTQMYLRTRLVRGADLLRHVTLPPSIPLHIIIDYWGEHEHAVFDHEFSAYLALPRAPFAKLVIAPPLLDIDAEDHSSTADVAIEVSAWHANAPGGSSPDFLLILNVFDLEDKPPAVSFAAMCAFASPNLQALTIAEDSWKKNATWPLTGSGSLAGLRTLEVSGHAANALARELANNPAEEFLPALTALTLHNLTVEPMSDSEAHITTAFRHPGYVGLPDWLAARKEAGRSVQLTMDVDIAEVDLRQSRLKW</sequence>
<accession>A0ACB8RAU3</accession>
<evidence type="ECO:0000313" key="2">
    <source>
        <dbReference type="Proteomes" id="UP000814033"/>
    </source>
</evidence>